<keyword evidence="9" id="KW-1185">Reference proteome</keyword>
<proteinExistence type="predicted"/>
<evidence type="ECO:0000259" key="7">
    <source>
        <dbReference type="Pfam" id="PF12823"/>
    </source>
</evidence>
<dbReference type="PANTHER" id="PTHR40077:SF1">
    <property type="entry name" value="MEMBRANE PROTEIN"/>
    <property type="match status" value="1"/>
</dbReference>
<keyword evidence="4 6" id="KW-1133">Transmembrane helix</keyword>
<feature type="domain" description="DUF3817" evidence="7">
    <location>
        <begin position="8"/>
        <end position="92"/>
    </location>
</feature>
<dbReference type="NCBIfam" id="TIGR03954">
    <property type="entry name" value="integ_memb_HG"/>
    <property type="match status" value="1"/>
</dbReference>
<keyword evidence="3 6" id="KW-0812">Transmembrane</keyword>
<organism evidence="8 9">
    <name type="scientific">Hydrogenophaga bisanensis</name>
    <dbReference type="NCBI Taxonomy" id="439611"/>
    <lineage>
        <taxon>Bacteria</taxon>
        <taxon>Pseudomonadati</taxon>
        <taxon>Pseudomonadota</taxon>
        <taxon>Betaproteobacteria</taxon>
        <taxon>Burkholderiales</taxon>
        <taxon>Comamonadaceae</taxon>
        <taxon>Hydrogenophaga</taxon>
    </lineage>
</organism>
<dbReference type="PANTHER" id="PTHR40077">
    <property type="entry name" value="MEMBRANE PROTEIN-RELATED"/>
    <property type="match status" value="1"/>
</dbReference>
<comment type="subcellular location">
    <subcellularLocation>
        <location evidence="1">Cell membrane</location>
        <topology evidence="1">Multi-pass membrane protein</topology>
    </subcellularLocation>
</comment>
<reference evidence="9" key="1">
    <citation type="journal article" date="2019" name="Int. J. Syst. Evol. Microbiol.">
        <title>The Global Catalogue of Microorganisms (GCM) 10K type strain sequencing project: providing services to taxonomists for standard genome sequencing and annotation.</title>
        <authorList>
            <consortium name="The Broad Institute Genomics Platform"/>
            <consortium name="The Broad Institute Genome Sequencing Center for Infectious Disease"/>
            <person name="Wu L."/>
            <person name="Ma J."/>
        </authorList>
    </citation>
    <scope>NUCLEOTIDE SEQUENCE [LARGE SCALE GENOMIC DNA]</scope>
    <source>
        <strain evidence="9">CCUG 54518</strain>
    </source>
</reference>
<evidence type="ECO:0000313" key="9">
    <source>
        <dbReference type="Proteomes" id="UP001596495"/>
    </source>
</evidence>
<evidence type="ECO:0000256" key="5">
    <source>
        <dbReference type="ARBA" id="ARBA00023136"/>
    </source>
</evidence>
<evidence type="ECO:0000256" key="4">
    <source>
        <dbReference type="ARBA" id="ARBA00022989"/>
    </source>
</evidence>
<evidence type="ECO:0000256" key="1">
    <source>
        <dbReference type="ARBA" id="ARBA00004651"/>
    </source>
</evidence>
<comment type="caution">
    <text evidence="8">The sequence shown here is derived from an EMBL/GenBank/DDBJ whole genome shotgun (WGS) entry which is preliminary data.</text>
</comment>
<evidence type="ECO:0000256" key="2">
    <source>
        <dbReference type="ARBA" id="ARBA00022475"/>
    </source>
</evidence>
<dbReference type="Pfam" id="PF12823">
    <property type="entry name" value="DUF3817"/>
    <property type="match status" value="1"/>
</dbReference>
<feature type="transmembrane region" description="Helical" evidence="6">
    <location>
        <begin position="43"/>
        <end position="68"/>
    </location>
</feature>
<gene>
    <name evidence="8" type="ORF">ACFQNJ_13105</name>
</gene>
<name>A0ABW2RBK2_9BURK</name>
<evidence type="ECO:0000256" key="3">
    <source>
        <dbReference type="ARBA" id="ARBA00022692"/>
    </source>
</evidence>
<keyword evidence="2" id="KW-1003">Cell membrane</keyword>
<dbReference type="EMBL" id="JBHTBX010000008">
    <property type="protein sequence ID" value="MFC7435445.1"/>
    <property type="molecule type" value="Genomic_DNA"/>
</dbReference>
<evidence type="ECO:0000313" key="8">
    <source>
        <dbReference type="EMBL" id="MFC7435445.1"/>
    </source>
</evidence>
<dbReference type="Proteomes" id="UP001596495">
    <property type="component" value="Unassembled WGS sequence"/>
</dbReference>
<sequence>MNRLRQHQWLQRMSWLEGATLLLLVFIAVPLKRLADMPEMVSILGPIHGGAFVLYALMVVIITARAPWTKQETGVLLLAALIPLGAWMVRGMLQRKQRELLSFESLQQRSPSRL</sequence>
<dbReference type="RefSeq" id="WP_382258145.1">
    <property type="nucleotide sequence ID" value="NZ_JBHTBX010000008.1"/>
</dbReference>
<accession>A0ABW2RBK2</accession>
<protein>
    <submittedName>
        <fullName evidence="8">DUF3817 domain-containing protein</fullName>
    </submittedName>
</protein>
<dbReference type="InterPro" id="IPR023845">
    <property type="entry name" value="DUF3817_TM"/>
</dbReference>
<feature type="transmembrane region" description="Helical" evidence="6">
    <location>
        <begin position="12"/>
        <end position="31"/>
    </location>
</feature>
<evidence type="ECO:0000256" key="6">
    <source>
        <dbReference type="SAM" id="Phobius"/>
    </source>
</evidence>
<feature type="transmembrane region" description="Helical" evidence="6">
    <location>
        <begin position="74"/>
        <end position="93"/>
    </location>
</feature>
<keyword evidence="5 6" id="KW-0472">Membrane</keyword>